<gene>
    <name evidence="1" type="ORF">MCOR_14278</name>
</gene>
<dbReference type="GO" id="GO:0007508">
    <property type="term" value="P:larval heart development"/>
    <property type="evidence" value="ECO:0007669"/>
    <property type="project" value="TreeGrafter"/>
</dbReference>
<organism evidence="1 2">
    <name type="scientific">Mytilus coruscus</name>
    <name type="common">Sea mussel</name>
    <dbReference type="NCBI Taxonomy" id="42192"/>
    <lineage>
        <taxon>Eukaryota</taxon>
        <taxon>Metazoa</taxon>
        <taxon>Spiralia</taxon>
        <taxon>Lophotrochozoa</taxon>
        <taxon>Mollusca</taxon>
        <taxon>Bivalvia</taxon>
        <taxon>Autobranchia</taxon>
        <taxon>Pteriomorphia</taxon>
        <taxon>Mytilida</taxon>
        <taxon>Mytiloidea</taxon>
        <taxon>Mytilidae</taxon>
        <taxon>Mytilinae</taxon>
        <taxon>Mytilus</taxon>
    </lineage>
</organism>
<dbReference type="EMBL" id="CACVKT020002464">
    <property type="protein sequence ID" value="CAC5378029.1"/>
    <property type="molecule type" value="Genomic_DNA"/>
</dbReference>
<protein>
    <submittedName>
        <fullName evidence="1">Uncharacterized protein</fullName>
    </submittedName>
</protein>
<sequence length="378" mass="44248">MNFKDISHRLLIEQLYNDIIECLQKASDQLRGNTPKHFKYVPRWNEHDTCTVVYALNIYACSLRHPKLEFTRVLLVPVVKQSKAGDLTDKDNYRPIAITSILSKSGFHETLHFLPTLTTIYRTEVCPGISDHDIVYAEATTTPIKENQTPRKVYQYKKADFETMKAEANNFGNDFINNHQNSTDINKMWEEFKDEIQKLTDKHIPQRTITHQHGYPWITIELRRMMRKRDRLHNKIKKTADNGKMRTAYKNLKHLVQKETRKCYWNYVSNIVAQDDKPNPKKFFSSLKCMRKETAGVPPLKHEGQTSNDTVDKANTLNHQFQSVFTEDNKTEMPNMGNEKFNTMNDINITINGVEKLLKELNPNKAHRSIQRHETSRN</sequence>
<reference evidence="1 2" key="1">
    <citation type="submission" date="2020-06" db="EMBL/GenBank/DDBJ databases">
        <authorList>
            <person name="Li R."/>
            <person name="Bekaert M."/>
        </authorList>
    </citation>
    <scope>NUCLEOTIDE SEQUENCE [LARGE SCALE GENOMIC DNA]</scope>
    <source>
        <strain evidence="2">wild</strain>
    </source>
</reference>
<dbReference type="PANTHER" id="PTHR33395:SF22">
    <property type="entry name" value="REVERSE TRANSCRIPTASE DOMAIN-CONTAINING PROTEIN"/>
    <property type="match status" value="1"/>
</dbReference>
<dbReference type="PANTHER" id="PTHR33395">
    <property type="entry name" value="TRANSCRIPTASE, PUTATIVE-RELATED-RELATED"/>
    <property type="match status" value="1"/>
</dbReference>
<dbReference type="Proteomes" id="UP000507470">
    <property type="component" value="Unassembled WGS sequence"/>
</dbReference>
<evidence type="ECO:0000313" key="1">
    <source>
        <dbReference type="EMBL" id="CAC5378029.1"/>
    </source>
</evidence>
<dbReference type="GO" id="GO:0061343">
    <property type="term" value="P:cell adhesion involved in heart morphogenesis"/>
    <property type="evidence" value="ECO:0007669"/>
    <property type="project" value="TreeGrafter"/>
</dbReference>
<dbReference type="OrthoDB" id="9802488at2759"/>
<dbReference type="GO" id="GO:0031012">
    <property type="term" value="C:extracellular matrix"/>
    <property type="evidence" value="ECO:0007669"/>
    <property type="project" value="TreeGrafter"/>
</dbReference>
<name>A0A6J8B608_MYTCO</name>
<proteinExistence type="predicted"/>
<accession>A0A6J8B608</accession>
<keyword evidence="2" id="KW-1185">Reference proteome</keyword>
<dbReference type="AlphaFoldDB" id="A0A6J8B608"/>
<evidence type="ECO:0000313" key="2">
    <source>
        <dbReference type="Proteomes" id="UP000507470"/>
    </source>
</evidence>